<evidence type="ECO:0000256" key="1">
    <source>
        <dbReference type="SAM" id="Phobius"/>
    </source>
</evidence>
<sequence>MLQKRKLKIKFLGMEFESTYSERTTILILAMVLSFFLALAIVLRNSNTQTIDTLKSDKLHPLKITERMHHET</sequence>
<protein>
    <submittedName>
        <fullName evidence="2">Uncharacterized protein</fullName>
    </submittedName>
</protein>
<accession>W0F6B2</accession>
<proteinExistence type="predicted"/>
<dbReference type="HOGENOM" id="CLU_2718239_0_0_10"/>
<name>W0F6B2_9BACT</name>
<dbReference type="STRING" id="929713.NIASO_05890"/>
<keyword evidence="1" id="KW-0472">Membrane</keyword>
<keyword evidence="1" id="KW-1133">Transmembrane helix</keyword>
<gene>
    <name evidence="2" type="ORF">NIASO_05890</name>
</gene>
<evidence type="ECO:0000313" key="3">
    <source>
        <dbReference type="Proteomes" id="UP000003586"/>
    </source>
</evidence>
<keyword evidence="3" id="KW-1185">Reference proteome</keyword>
<feature type="transmembrane region" description="Helical" evidence="1">
    <location>
        <begin position="24"/>
        <end position="43"/>
    </location>
</feature>
<dbReference type="AlphaFoldDB" id="W0F6B2"/>
<dbReference type="EMBL" id="CP007035">
    <property type="protein sequence ID" value="AHF17343.1"/>
    <property type="molecule type" value="Genomic_DNA"/>
</dbReference>
<evidence type="ECO:0000313" key="2">
    <source>
        <dbReference type="EMBL" id="AHF17343.1"/>
    </source>
</evidence>
<dbReference type="KEGG" id="nso:NIASO_05890"/>
<organism evidence="2 3">
    <name type="scientific">Niabella soli DSM 19437</name>
    <dbReference type="NCBI Taxonomy" id="929713"/>
    <lineage>
        <taxon>Bacteria</taxon>
        <taxon>Pseudomonadati</taxon>
        <taxon>Bacteroidota</taxon>
        <taxon>Chitinophagia</taxon>
        <taxon>Chitinophagales</taxon>
        <taxon>Chitinophagaceae</taxon>
        <taxon>Niabella</taxon>
    </lineage>
</organism>
<keyword evidence="1" id="KW-0812">Transmembrane</keyword>
<dbReference type="Proteomes" id="UP000003586">
    <property type="component" value="Chromosome"/>
</dbReference>
<reference evidence="2 3" key="1">
    <citation type="submission" date="2013-12" db="EMBL/GenBank/DDBJ databases">
        <authorList>
            <consortium name="DOE Joint Genome Institute"/>
            <person name="Eisen J."/>
            <person name="Huntemann M."/>
            <person name="Han J."/>
            <person name="Chen A."/>
            <person name="Kyrpides N."/>
            <person name="Mavromatis K."/>
            <person name="Markowitz V."/>
            <person name="Palaniappan K."/>
            <person name="Ivanova N."/>
            <person name="Schaumberg A."/>
            <person name="Pati A."/>
            <person name="Liolios K."/>
            <person name="Nordberg H.P."/>
            <person name="Cantor M.N."/>
            <person name="Hua S.X."/>
            <person name="Woyke T."/>
        </authorList>
    </citation>
    <scope>NUCLEOTIDE SEQUENCE [LARGE SCALE GENOMIC DNA]</scope>
    <source>
        <strain evidence="3">DSM 19437</strain>
    </source>
</reference>
<dbReference type="RefSeq" id="WP_008582834.1">
    <property type="nucleotide sequence ID" value="NZ_CP007035.1"/>
</dbReference>